<dbReference type="InterPro" id="IPR023214">
    <property type="entry name" value="HAD_sf"/>
</dbReference>
<evidence type="ECO:0000313" key="2">
    <source>
        <dbReference type="Proteomes" id="UP000621436"/>
    </source>
</evidence>
<dbReference type="RefSeq" id="WP_270454340.1">
    <property type="nucleotide sequence ID" value="NZ_JADPIE010000005.1"/>
</dbReference>
<reference evidence="1" key="1">
    <citation type="submission" date="2020-11" db="EMBL/GenBank/DDBJ databases">
        <title>Halonatronomonas betainensis gen. nov., sp. nov. a novel haloalkaliphilic representative of the family Halanaerobiacae capable of betaine degradation.</title>
        <authorList>
            <person name="Boltyanskaya Y."/>
            <person name="Kevbrin V."/>
            <person name="Detkova E."/>
            <person name="Grouzdev D.S."/>
            <person name="Koziaeva V."/>
            <person name="Zhilina T."/>
        </authorList>
    </citation>
    <scope>NUCLEOTIDE SEQUENCE</scope>
    <source>
        <strain evidence="1">Z-7014</strain>
    </source>
</reference>
<dbReference type="CDD" id="cd01427">
    <property type="entry name" value="HAD_like"/>
    <property type="match status" value="1"/>
</dbReference>
<accession>A0A931FAW0</accession>
<organism evidence="1 2">
    <name type="scientific">Halonatronomonas betaini</name>
    <dbReference type="NCBI Taxonomy" id="2778430"/>
    <lineage>
        <taxon>Bacteria</taxon>
        <taxon>Bacillati</taxon>
        <taxon>Bacillota</taxon>
        <taxon>Clostridia</taxon>
        <taxon>Halanaerobiales</taxon>
        <taxon>Halarsenatibacteraceae</taxon>
        <taxon>Halonatronomonas</taxon>
    </lineage>
</organism>
<dbReference type="SUPFAM" id="SSF56784">
    <property type="entry name" value="HAD-like"/>
    <property type="match status" value="1"/>
</dbReference>
<protein>
    <submittedName>
        <fullName evidence="1">HAD hydrolase family protein</fullName>
    </submittedName>
</protein>
<dbReference type="InterPro" id="IPR036412">
    <property type="entry name" value="HAD-like_sf"/>
</dbReference>
<gene>
    <name evidence="1" type="ORF">I0Q91_09770</name>
</gene>
<keyword evidence="2" id="KW-1185">Reference proteome</keyword>
<evidence type="ECO:0000313" key="1">
    <source>
        <dbReference type="EMBL" id="MBF8437367.1"/>
    </source>
</evidence>
<keyword evidence="1" id="KW-0378">Hydrolase</keyword>
<dbReference type="Gene3D" id="3.40.50.1000">
    <property type="entry name" value="HAD superfamily/HAD-like"/>
    <property type="match status" value="1"/>
</dbReference>
<proteinExistence type="predicted"/>
<dbReference type="Proteomes" id="UP000621436">
    <property type="component" value="Unassembled WGS sequence"/>
</dbReference>
<dbReference type="Pfam" id="PF08282">
    <property type="entry name" value="Hydrolase_3"/>
    <property type="match status" value="1"/>
</dbReference>
<comment type="caution">
    <text evidence="1">The sequence shown here is derived from an EMBL/GenBank/DDBJ whole genome shotgun (WGS) entry which is preliminary data.</text>
</comment>
<sequence>MKIEIPNYGEFKIENLAFDFNGTLATGGEVPEKVIKKLNSLTTNFKVYILTADTFGTVREMVNELDIEVAIIEKGDGTNFKRDFIQKIGNNETIAIGNGNNDRLMLEEAAIGIALIGNEGAAIKTILNSDLVLNNIFDVFQLLEEPERLIASLRK</sequence>
<dbReference type="AlphaFoldDB" id="A0A931FAW0"/>
<dbReference type="GO" id="GO:0016787">
    <property type="term" value="F:hydrolase activity"/>
    <property type="evidence" value="ECO:0007669"/>
    <property type="project" value="UniProtKB-KW"/>
</dbReference>
<dbReference type="EMBL" id="JADPIE010000005">
    <property type="protein sequence ID" value="MBF8437367.1"/>
    <property type="molecule type" value="Genomic_DNA"/>
</dbReference>
<name>A0A931FAW0_9FIRM</name>